<keyword evidence="1" id="KW-0732">Signal</keyword>
<name>A0A4R3MZH2_9GAMM</name>
<keyword evidence="3" id="KW-1185">Reference proteome</keyword>
<gene>
    <name evidence="2" type="ORF">EDC35_10680</name>
</gene>
<proteinExistence type="predicted"/>
<dbReference type="EMBL" id="SMAO01000006">
    <property type="protein sequence ID" value="TCT20153.1"/>
    <property type="molecule type" value="Genomic_DNA"/>
</dbReference>
<feature type="chain" id="PRO_5020845778" evidence="1">
    <location>
        <begin position="28"/>
        <end position="154"/>
    </location>
</feature>
<evidence type="ECO:0000313" key="2">
    <source>
        <dbReference type="EMBL" id="TCT20153.1"/>
    </source>
</evidence>
<evidence type="ECO:0000313" key="3">
    <source>
        <dbReference type="Proteomes" id="UP000295717"/>
    </source>
</evidence>
<protein>
    <submittedName>
        <fullName evidence="2">Uncharacterized protein</fullName>
    </submittedName>
</protein>
<accession>A0A4R3MZH2</accession>
<dbReference type="Proteomes" id="UP000295717">
    <property type="component" value="Unassembled WGS sequence"/>
</dbReference>
<comment type="caution">
    <text evidence="2">The sequence shown here is derived from an EMBL/GenBank/DDBJ whole genome shotgun (WGS) entry which is preliminary data.</text>
</comment>
<reference evidence="2 3" key="1">
    <citation type="submission" date="2019-03" db="EMBL/GenBank/DDBJ databases">
        <title>Genomic Encyclopedia of Type Strains, Phase IV (KMG-IV): sequencing the most valuable type-strain genomes for metagenomic binning, comparative biology and taxonomic classification.</title>
        <authorList>
            <person name="Goeker M."/>
        </authorList>
    </citation>
    <scope>NUCLEOTIDE SEQUENCE [LARGE SCALE GENOMIC DNA]</scope>
    <source>
        <strain evidence="2 3">DSM 13587</strain>
    </source>
</reference>
<dbReference type="AlphaFoldDB" id="A0A4R3MZH2"/>
<sequence>MKPAAMTARHILLMLALCCLAPLAAMADPAADVEQILRDIRQDEPVPQRDDLRRVASINADCAYFEGEYRGIRITVETHPNSSRVASLLLQIPGPDQTRQILPAVARVLGSPQASDPKHAVYGWEWAAYRTASLHYAPGADGQAGFTIVSLFYR</sequence>
<organism evidence="2 3">
    <name type="scientific">Thiobaca trueperi</name>
    <dbReference type="NCBI Taxonomy" id="127458"/>
    <lineage>
        <taxon>Bacteria</taxon>
        <taxon>Pseudomonadati</taxon>
        <taxon>Pseudomonadota</taxon>
        <taxon>Gammaproteobacteria</taxon>
        <taxon>Chromatiales</taxon>
        <taxon>Chromatiaceae</taxon>
        <taxon>Thiobaca</taxon>
    </lineage>
</organism>
<evidence type="ECO:0000256" key="1">
    <source>
        <dbReference type="SAM" id="SignalP"/>
    </source>
</evidence>
<feature type="signal peptide" evidence="1">
    <location>
        <begin position="1"/>
        <end position="27"/>
    </location>
</feature>